<dbReference type="AlphaFoldDB" id="A0A174UWW1"/>
<dbReference type="EMBL" id="CZBI01000004">
    <property type="protein sequence ID" value="CUQ23449.1"/>
    <property type="molecule type" value="Genomic_DNA"/>
</dbReference>
<accession>A0A174UWW1</accession>
<protein>
    <submittedName>
        <fullName evidence="1">Predicted transcription regulator containing HTH domain</fullName>
    </submittedName>
</protein>
<reference evidence="1 2" key="1">
    <citation type="submission" date="2015-09" db="EMBL/GenBank/DDBJ databases">
        <authorList>
            <consortium name="Pathogen Informatics"/>
        </authorList>
    </citation>
    <scope>NUCLEOTIDE SEQUENCE [LARGE SCALE GENOMIC DNA]</scope>
    <source>
        <strain evidence="1 2">2789STDY5834945</strain>
    </source>
</reference>
<evidence type="ECO:0000313" key="1">
    <source>
        <dbReference type="EMBL" id="CUQ23449.1"/>
    </source>
</evidence>
<proteinExistence type="predicted"/>
<sequence length="66" mass="7823">MVKIENEIEHDAICQRVEELLPLTDDETPLTDPRLIELRILSELVIEYEEEHYSIKKLKSTNRESN</sequence>
<organism evidence="1 2">
    <name type="scientific">Bacteroides thetaiotaomicron</name>
    <dbReference type="NCBI Taxonomy" id="818"/>
    <lineage>
        <taxon>Bacteria</taxon>
        <taxon>Pseudomonadati</taxon>
        <taxon>Bacteroidota</taxon>
        <taxon>Bacteroidia</taxon>
        <taxon>Bacteroidales</taxon>
        <taxon>Bacteroidaceae</taxon>
        <taxon>Bacteroides</taxon>
    </lineage>
</organism>
<name>A0A174UWW1_BACT4</name>
<evidence type="ECO:0000313" key="2">
    <source>
        <dbReference type="Proteomes" id="UP000095541"/>
    </source>
</evidence>
<dbReference type="RefSeq" id="WP_055219908.1">
    <property type="nucleotide sequence ID" value="NZ_CZBI01000004.1"/>
</dbReference>
<gene>
    <name evidence="1" type="ORF">ERS852557_03105</name>
</gene>
<dbReference type="Proteomes" id="UP000095541">
    <property type="component" value="Unassembled WGS sequence"/>
</dbReference>